<dbReference type="PANTHER" id="PTHR42685">
    <property type="entry name" value="GERANYLGERANYL DIPHOSPHATE REDUCTASE"/>
    <property type="match status" value="1"/>
</dbReference>
<evidence type="ECO:0000313" key="6">
    <source>
        <dbReference type="Proteomes" id="UP000239800"/>
    </source>
</evidence>
<dbReference type="EMBL" id="MQUB01000001">
    <property type="protein sequence ID" value="PQB04382.1"/>
    <property type="molecule type" value="Genomic_DNA"/>
</dbReference>
<dbReference type="GO" id="GO:0004506">
    <property type="term" value="F:squalene monooxygenase activity"/>
    <property type="evidence" value="ECO:0007669"/>
    <property type="project" value="InterPro"/>
</dbReference>
<evidence type="ECO:0000259" key="3">
    <source>
        <dbReference type="Pfam" id="PF00890"/>
    </source>
</evidence>
<dbReference type="InterPro" id="IPR003953">
    <property type="entry name" value="FAD-dep_OxRdtase_2_FAD-bd"/>
</dbReference>
<sequence>MLSSRHYDIVIIGGGLAGLTCALNLSKGGKRIALLEKYPYPRHKVCGEYVSNEILPYLRSLGTDPFAIGAVPIDQFRMTSPGSQAIQTRLPLGGFGISRFRLDNYLYELLQSRIDFFFGTINSIEKEDTRYLIRSSGGLIWETELLIGAYGKRSNLDKELKRNFIGQHSPWLGVKGHYLFDHPSNRVDLHHFKGGYCGISKVEEGIVNACYLVNYSVFKAFGSTDHFQNEIMGQNEELKRFLDEAKPVFDKPMTIAQISFQAKEPVVKGIPMIGDSAGLIHPLCGNGMAMAIHSSKILADLVHEGLAGTDLHRAYGVSWKRAFGNRLRAGRYLQRLLLNPQTNQLAIKLARKIPGLVPAVVRKTHGEVIVA</sequence>
<feature type="domain" description="Squalene epoxidase" evidence="4">
    <location>
        <begin position="258"/>
        <end position="305"/>
    </location>
</feature>
<dbReference type="InterPro" id="IPR036188">
    <property type="entry name" value="FAD/NAD-bd_sf"/>
</dbReference>
<keyword evidence="2" id="KW-0560">Oxidoreductase</keyword>
<dbReference type="Gene3D" id="3.50.50.60">
    <property type="entry name" value="FAD/NAD(P)-binding domain"/>
    <property type="match status" value="1"/>
</dbReference>
<feature type="domain" description="FAD-dependent oxidoreductase 2 FAD-binding" evidence="3">
    <location>
        <begin position="8"/>
        <end position="40"/>
    </location>
</feature>
<dbReference type="GO" id="GO:0016020">
    <property type="term" value="C:membrane"/>
    <property type="evidence" value="ECO:0007669"/>
    <property type="project" value="InterPro"/>
</dbReference>
<dbReference type="Proteomes" id="UP000239800">
    <property type="component" value="Unassembled WGS sequence"/>
</dbReference>
<protein>
    <recommendedName>
        <fullName evidence="7">FAD-dependent oxidoreductase</fullName>
    </recommendedName>
</protein>
<reference evidence="5 6" key="1">
    <citation type="submission" date="2016-11" db="EMBL/GenBank/DDBJ databases">
        <title>Trade-off between light-utilization and light-protection in marine flavobacteria.</title>
        <authorList>
            <person name="Kumagai Y."/>
        </authorList>
    </citation>
    <scope>NUCLEOTIDE SEQUENCE [LARGE SCALE GENOMIC DNA]</scope>
    <source>
        <strain evidence="5 6">NBRC 107741</strain>
    </source>
</reference>
<dbReference type="Pfam" id="PF08491">
    <property type="entry name" value="SE"/>
    <property type="match status" value="1"/>
</dbReference>
<proteinExistence type="predicted"/>
<dbReference type="GO" id="GO:0050660">
    <property type="term" value="F:flavin adenine dinucleotide binding"/>
    <property type="evidence" value="ECO:0007669"/>
    <property type="project" value="InterPro"/>
</dbReference>
<organism evidence="5 6">
    <name type="scientific">Aureitalea marina</name>
    <dbReference type="NCBI Taxonomy" id="930804"/>
    <lineage>
        <taxon>Bacteria</taxon>
        <taxon>Pseudomonadati</taxon>
        <taxon>Bacteroidota</taxon>
        <taxon>Flavobacteriia</taxon>
        <taxon>Flavobacteriales</taxon>
        <taxon>Flavobacteriaceae</taxon>
        <taxon>Aureitalea</taxon>
    </lineage>
</organism>
<dbReference type="AlphaFoldDB" id="A0A2S7KP31"/>
<dbReference type="PANTHER" id="PTHR42685:SF22">
    <property type="entry name" value="CONDITIONED MEDIUM FACTOR RECEPTOR 1"/>
    <property type="match status" value="1"/>
</dbReference>
<dbReference type="SUPFAM" id="SSF51905">
    <property type="entry name" value="FAD/NAD(P)-binding domain"/>
    <property type="match status" value="1"/>
</dbReference>
<dbReference type="RefSeq" id="WP_104812307.1">
    <property type="nucleotide sequence ID" value="NZ_MQUB01000001.1"/>
</dbReference>
<evidence type="ECO:0000256" key="1">
    <source>
        <dbReference type="ARBA" id="ARBA00022630"/>
    </source>
</evidence>
<evidence type="ECO:0000259" key="4">
    <source>
        <dbReference type="Pfam" id="PF08491"/>
    </source>
</evidence>
<evidence type="ECO:0000313" key="5">
    <source>
        <dbReference type="EMBL" id="PQB04382.1"/>
    </source>
</evidence>
<dbReference type="InterPro" id="IPR050407">
    <property type="entry name" value="Geranylgeranyl_reductase"/>
</dbReference>
<accession>A0A2S7KP31</accession>
<dbReference type="InterPro" id="IPR013698">
    <property type="entry name" value="Squalene_epoxidase"/>
</dbReference>
<dbReference type="Pfam" id="PF00890">
    <property type="entry name" value="FAD_binding_2"/>
    <property type="match status" value="1"/>
</dbReference>
<dbReference type="PRINTS" id="PR00420">
    <property type="entry name" value="RNGMNOXGNASE"/>
</dbReference>
<keyword evidence="1" id="KW-0285">Flavoprotein</keyword>
<evidence type="ECO:0008006" key="7">
    <source>
        <dbReference type="Google" id="ProtNLM"/>
    </source>
</evidence>
<dbReference type="OrthoDB" id="1142316at2"/>
<name>A0A2S7KP31_9FLAO</name>
<gene>
    <name evidence="5" type="ORF">BST85_05325</name>
</gene>
<evidence type="ECO:0000256" key="2">
    <source>
        <dbReference type="ARBA" id="ARBA00023002"/>
    </source>
</evidence>
<keyword evidence="6" id="KW-1185">Reference proteome</keyword>
<comment type="caution">
    <text evidence="5">The sequence shown here is derived from an EMBL/GenBank/DDBJ whole genome shotgun (WGS) entry which is preliminary data.</text>
</comment>